<evidence type="ECO:0000256" key="2">
    <source>
        <dbReference type="ARBA" id="ARBA00007815"/>
    </source>
</evidence>
<organism evidence="7 8">
    <name type="scientific">Aspergillus lucknowensis</name>
    <dbReference type="NCBI Taxonomy" id="176173"/>
    <lineage>
        <taxon>Eukaryota</taxon>
        <taxon>Fungi</taxon>
        <taxon>Dikarya</taxon>
        <taxon>Ascomycota</taxon>
        <taxon>Pezizomycotina</taxon>
        <taxon>Eurotiomycetes</taxon>
        <taxon>Eurotiomycetidae</taxon>
        <taxon>Eurotiales</taxon>
        <taxon>Aspergillaceae</taxon>
        <taxon>Aspergillus</taxon>
        <taxon>Aspergillus subgen. Nidulantes</taxon>
    </lineage>
</organism>
<dbReference type="InterPro" id="IPR014892">
    <property type="entry name" value="RPA_C"/>
</dbReference>
<dbReference type="Gene3D" id="1.10.10.10">
    <property type="entry name" value="Winged helix-like DNA-binding domain superfamily/Winged helix DNA-binding domain"/>
    <property type="match status" value="1"/>
</dbReference>
<accession>A0ABR4LXC9</accession>
<comment type="subcellular location">
    <subcellularLocation>
        <location evidence="1">Nucleus</location>
    </subcellularLocation>
</comment>
<evidence type="ECO:0000256" key="5">
    <source>
        <dbReference type="ARBA" id="ARBA00023242"/>
    </source>
</evidence>
<keyword evidence="5" id="KW-0539">Nucleus</keyword>
<evidence type="ECO:0000256" key="1">
    <source>
        <dbReference type="ARBA" id="ARBA00004123"/>
    </source>
</evidence>
<dbReference type="InterPro" id="IPR036388">
    <property type="entry name" value="WH-like_DNA-bd_sf"/>
</dbReference>
<dbReference type="PANTHER" id="PTHR13989:SF16">
    <property type="entry name" value="REPLICATION PROTEIN A2"/>
    <property type="match status" value="1"/>
</dbReference>
<dbReference type="Proteomes" id="UP001610432">
    <property type="component" value="Unassembled WGS sequence"/>
</dbReference>
<dbReference type="PANTHER" id="PTHR13989">
    <property type="entry name" value="REPLICATION PROTEIN A-RELATED"/>
    <property type="match status" value="1"/>
</dbReference>
<gene>
    <name evidence="7" type="ORF">BJX67DRAFT_347852</name>
</gene>
<comment type="similarity">
    <text evidence="2">Belongs to the replication factor A protein 2 family.</text>
</comment>
<evidence type="ECO:0000313" key="8">
    <source>
        <dbReference type="Proteomes" id="UP001610432"/>
    </source>
</evidence>
<dbReference type="InterPro" id="IPR012340">
    <property type="entry name" value="NA-bd_OB-fold"/>
</dbReference>
<evidence type="ECO:0000256" key="4">
    <source>
        <dbReference type="ARBA" id="ARBA00023125"/>
    </source>
</evidence>
<dbReference type="InterPro" id="IPR014646">
    <property type="entry name" value="Rfa2/RPA32"/>
</dbReference>
<dbReference type="EMBL" id="JBFXLQ010000010">
    <property type="protein sequence ID" value="KAL2869206.1"/>
    <property type="molecule type" value="Genomic_DNA"/>
</dbReference>
<dbReference type="GeneID" id="98143664"/>
<proteinExistence type="inferred from homology"/>
<protein>
    <recommendedName>
        <fullName evidence="6">Replication protein A C-terminal domain-containing protein</fullName>
    </recommendedName>
</protein>
<dbReference type="InterPro" id="IPR036390">
    <property type="entry name" value="WH_DNA-bd_sf"/>
</dbReference>
<keyword evidence="4" id="KW-0238">DNA-binding</keyword>
<keyword evidence="8" id="KW-1185">Reference proteome</keyword>
<evidence type="ECO:0000256" key="3">
    <source>
        <dbReference type="ARBA" id="ARBA00022705"/>
    </source>
</evidence>
<evidence type="ECO:0000259" key="6">
    <source>
        <dbReference type="Pfam" id="PF08784"/>
    </source>
</evidence>
<dbReference type="SUPFAM" id="SSF50249">
    <property type="entry name" value="Nucleic acid-binding proteins"/>
    <property type="match status" value="1"/>
</dbReference>
<dbReference type="InterPro" id="IPR040260">
    <property type="entry name" value="RFA2-like"/>
</dbReference>
<dbReference type="Pfam" id="PF08784">
    <property type="entry name" value="RPA_C"/>
    <property type="match status" value="1"/>
</dbReference>
<reference evidence="7 8" key="1">
    <citation type="submission" date="2024-07" db="EMBL/GenBank/DDBJ databases">
        <title>Section-level genome sequencing and comparative genomics of Aspergillus sections Usti and Cavernicolus.</title>
        <authorList>
            <consortium name="Lawrence Berkeley National Laboratory"/>
            <person name="Nybo J.L."/>
            <person name="Vesth T.C."/>
            <person name="Theobald S."/>
            <person name="Frisvad J.C."/>
            <person name="Larsen T.O."/>
            <person name="Kjaerboelling I."/>
            <person name="Rothschild-Mancinelli K."/>
            <person name="Lyhne E.K."/>
            <person name="Kogle M.E."/>
            <person name="Barry K."/>
            <person name="Clum A."/>
            <person name="Na H."/>
            <person name="Ledsgaard L."/>
            <person name="Lin J."/>
            <person name="Lipzen A."/>
            <person name="Kuo A."/>
            <person name="Riley R."/>
            <person name="Mondo S."/>
            <person name="Labutti K."/>
            <person name="Haridas S."/>
            <person name="Pangalinan J."/>
            <person name="Salamov A.A."/>
            <person name="Simmons B.A."/>
            <person name="Magnuson J.K."/>
            <person name="Chen J."/>
            <person name="Drula E."/>
            <person name="Henrissat B."/>
            <person name="Wiebenga A."/>
            <person name="Lubbers R.J."/>
            <person name="Gomes A.C."/>
            <person name="Macurrencykelacurrency M.R."/>
            <person name="Stajich J."/>
            <person name="Grigoriev I.V."/>
            <person name="Mortensen U.H."/>
            <person name="De Vries R.P."/>
            <person name="Baker S.E."/>
            <person name="Andersen M.R."/>
        </authorList>
    </citation>
    <scope>NUCLEOTIDE SEQUENCE [LARGE SCALE GENOMIC DNA]</scope>
    <source>
        <strain evidence="7 8">CBS 449.75</strain>
    </source>
</reference>
<name>A0ABR4LXC9_9EURO</name>
<dbReference type="PIRSF" id="PIRSF036949">
    <property type="entry name" value="RPA32"/>
    <property type="match status" value="1"/>
</dbReference>
<dbReference type="RefSeq" id="XP_070888185.1">
    <property type="nucleotide sequence ID" value="XM_071028592.1"/>
</dbReference>
<feature type="domain" description="Replication protein A C-terminal" evidence="6">
    <location>
        <begin position="150"/>
        <end position="249"/>
    </location>
</feature>
<sequence>MPGETTSPAGGKGERNDTLRPITIKQALEATQPFPEANYQIDSHDLGSVVFVGQLRNISRQSTNVTYKLDDGTGEIEAKQWVTPGTEDSMDTADDLAPAANGVEINGYAKVFGKLKSLYGDRKVVTTHSVKPITDINELHCHFLEAAAIHLFFTRGPPPSAGGGGGAKDAAMGGVGAGGYGGETGGGHLPAMSPVARRMYNLLKNKPQTNEGLAAQQIAAELGLPMADVARAGDELLTAGVIFSTVDEQTWALLEY</sequence>
<keyword evidence="3" id="KW-0235">DNA replication</keyword>
<evidence type="ECO:0000313" key="7">
    <source>
        <dbReference type="EMBL" id="KAL2869206.1"/>
    </source>
</evidence>
<comment type="caution">
    <text evidence="7">The sequence shown here is derived from an EMBL/GenBank/DDBJ whole genome shotgun (WGS) entry which is preliminary data.</text>
</comment>
<dbReference type="CDD" id="cd04478">
    <property type="entry name" value="RPA2_DBD_D"/>
    <property type="match status" value="1"/>
</dbReference>
<dbReference type="Gene3D" id="2.40.50.140">
    <property type="entry name" value="Nucleic acid-binding proteins"/>
    <property type="match status" value="1"/>
</dbReference>
<dbReference type="SUPFAM" id="SSF46785">
    <property type="entry name" value="Winged helix' DNA-binding domain"/>
    <property type="match status" value="1"/>
</dbReference>